<sequence>MLAEDDLTKDISEDRSEQMSEWLALVTGRRIARVMGLQVEGSRMFIMRDLQTGWHHGG</sequence>
<evidence type="ECO:0000313" key="1">
    <source>
        <dbReference type="EMBL" id="EST56781.1"/>
    </source>
</evidence>
<dbReference type="HOGENOM" id="CLU_2970381_0_0_9"/>
<gene>
    <name evidence="1" type="ORF">T458_04335</name>
</gene>
<accession>V6ME11</accession>
<name>V6ME11_9BACL</name>
<protein>
    <submittedName>
        <fullName evidence="1">Uncharacterized protein</fullName>
    </submittedName>
</protein>
<dbReference type="Proteomes" id="UP000017973">
    <property type="component" value="Unassembled WGS sequence"/>
</dbReference>
<organism evidence="1 2">
    <name type="scientific">Brevibacillus panacihumi W25</name>
    <dbReference type="NCBI Taxonomy" id="1408254"/>
    <lineage>
        <taxon>Bacteria</taxon>
        <taxon>Bacillati</taxon>
        <taxon>Bacillota</taxon>
        <taxon>Bacilli</taxon>
        <taxon>Bacillales</taxon>
        <taxon>Paenibacillaceae</taxon>
        <taxon>Brevibacillus</taxon>
    </lineage>
</organism>
<dbReference type="STRING" id="1408254.T458_04335"/>
<dbReference type="EMBL" id="AYJU01000001">
    <property type="protein sequence ID" value="EST56781.1"/>
    <property type="molecule type" value="Genomic_DNA"/>
</dbReference>
<proteinExistence type="predicted"/>
<reference evidence="1 2" key="1">
    <citation type="journal article" date="2014" name="Genome Announc.">
        <title>Draft Genome Sequence of Brevibacillus panacihumi Strain W25, a Halotolerant Hydrocarbon-Degrading Bacterium.</title>
        <authorList>
            <person name="Wang X."/>
            <person name="Jin D."/>
            <person name="Zhou L."/>
            <person name="Wu L."/>
            <person name="An W."/>
            <person name="Chen Y."/>
            <person name="Zhao L."/>
        </authorList>
    </citation>
    <scope>NUCLEOTIDE SEQUENCE [LARGE SCALE GENOMIC DNA]</scope>
    <source>
        <strain evidence="1 2">W25</strain>
    </source>
</reference>
<evidence type="ECO:0000313" key="2">
    <source>
        <dbReference type="Proteomes" id="UP000017973"/>
    </source>
</evidence>
<comment type="caution">
    <text evidence="1">The sequence shown here is derived from an EMBL/GenBank/DDBJ whole genome shotgun (WGS) entry which is preliminary data.</text>
</comment>
<keyword evidence="2" id="KW-1185">Reference proteome</keyword>
<dbReference type="AlphaFoldDB" id="V6ME11"/>